<dbReference type="EMBL" id="SOSA01001602">
    <property type="protein sequence ID" value="THC87023.1"/>
    <property type="molecule type" value="Genomic_DNA"/>
</dbReference>
<dbReference type="InterPro" id="IPR001138">
    <property type="entry name" value="Zn2Cys6_DnaBD"/>
</dbReference>
<protein>
    <recommendedName>
        <fullName evidence="6">Zn(2)-C6 fungal-type domain-containing protein</fullName>
    </recommendedName>
</protein>
<evidence type="ECO:0000313" key="7">
    <source>
        <dbReference type="EMBL" id="THC87023.1"/>
    </source>
</evidence>
<evidence type="ECO:0000256" key="5">
    <source>
        <dbReference type="SAM" id="MobiDB-lite"/>
    </source>
</evidence>
<keyword evidence="3" id="KW-0804">Transcription</keyword>
<evidence type="ECO:0000256" key="2">
    <source>
        <dbReference type="ARBA" id="ARBA00023125"/>
    </source>
</evidence>
<dbReference type="PROSITE" id="PS00463">
    <property type="entry name" value="ZN2_CY6_FUNGAL_1"/>
    <property type="match status" value="1"/>
</dbReference>
<feature type="region of interest" description="Disordered" evidence="5">
    <location>
        <begin position="139"/>
        <end position="169"/>
    </location>
</feature>
<evidence type="ECO:0000256" key="3">
    <source>
        <dbReference type="ARBA" id="ARBA00023163"/>
    </source>
</evidence>
<dbReference type="PANTHER" id="PTHR47256">
    <property type="entry name" value="ZN(II)2CYS6 TRANSCRIPTION FACTOR (EUROFUNG)-RELATED"/>
    <property type="match status" value="1"/>
</dbReference>
<dbReference type="Gene3D" id="4.10.240.10">
    <property type="entry name" value="Zn(2)-C6 fungal-type DNA-binding domain"/>
    <property type="match status" value="1"/>
</dbReference>
<dbReference type="GO" id="GO:0009893">
    <property type="term" value="P:positive regulation of metabolic process"/>
    <property type="evidence" value="ECO:0007669"/>
    <property type="project" value="UniProtKB-ARBA"/>
</dbReference>
<dbReference type="PROSITE" id="PS50048">
    <property type="entry name" value="ZN2_CY6_FUNGAL_2"/>
    <property type="match status" value="1"/>
</dbReference>
<dbReference type="Proteomes" id="UP000308092">
    <property type="component" value="Unassembled WGS sequence"/>
</dbReference>
<evidence type="ECO:0000259" key="6">
    <source>
        <dbReference type="PROSITE" id="PS50048"/>
    </source>
</evidence>
<dbReference type="SUPFAM" id="SSF57701">
    <property type="entry name" value="Zn2/Cys6 DNA-binding domain"/>
    <property type="match status" value="1"/>
</dbReference>
<keyword evidence="2" id="KW-0238">DNA-binding</keyword>
<feature type="compositionally biased region" description="Pro residues" evidence="5">
    <location>
        <begin position="1"/>
        <end position="12"/>
    </location>
</feature>
<evidence type="ECO:0000256" key="1">
    <source>
        <dbReference type="ARBA" id="ARBA00023015"/>
    </source>
</evidence>
<evidence type="ECO:0000256" key="4">
    <source>
        <dbReference type="ARBA" id="ARBA00023242"/>
    </source>
</evidence>
<dbReference type="Pfam" id="PF00172">
    <property type="entry name" value="Zn_clus"/>
    <property type="match status" value="1"/>
</dbReference>
<sequence>MAQQGPPRPLRPIVPRSFPDSPAPGPSSEEGKIKRASMACTECKRRRTKCNAADTAGSACSECALHGRECIVDEFADKRRKIAAKRTEETLKYYRGFVDELLEAIRTGDSASIEMMVDVIRSGASHKEIHSVITRILNQNPTDDKKPADAVNNARTDGKMPDMPPDGWP</sequence>
<dbReference type="GO" id="GO:0000981">
    <property type="term" value="F:DNA-binding transcription factor activity, RNA polymerase II-specific"/>
    <property type="evidence" value="ECO:0007669"/>
    <property type="project" value="InterPro"/>
</dbReference>
<reference evidence="7 8" key="1">
    <citation type="submission" date="2019-03" db="EMBL/GenBank/DDBJ databases">
        <title>The genome sequence of a newly discovered highly antifungal drug resistant Aspergillus species, Aspergillus tanneri NIH 1004.</title>
        <authorList>
            <person name="Mounaud S."/>
            <person name="Singh I."/>
            <person name="Joardar V."/>
            <person name="Pakala S."/>
            <person name="Pakala S."/>
            <person name="Venepally P."/>
            <person name="Hoover J."/>
            <person name="Nierman W."/>
            <person name="Chung J."/>
            <person name="Losada L."/>
        </authorList>
    </citation>
    <scope>NUCLEOTIDE SEQUENCE [LARGE SCALE GENOMIC DNA]</scope>
    <source>
        <strain evidence="7 8">NIH1004</strain>
    </source>
</reference>
<organism evidence="7 8">
    <name type="scientific">Aspergillus tanneri</name>
    <dbReference type="NCBI Taxonomy" id="1220188"/>
    <lineage>
        <taxon>Eukaryota</taxon>
        <taxon>Fungi</taxon>
        <taxon>Dikarya</taxon>
        <taxon>Ascomycota</taxon>
        <taxon>Pezizomycotina</taxon>
        <taxon>Eurotiomycetes</taxon>
        <taxon>Eurotiomycetidae</taxon>
        <taxon>Eurotiales</taxon>
        <taxon>Aspergillaceae</taxon>
        <taxon>Aspergillus</taxon>
        <taxon>Aspergillus subgen. Circumdati</taxon>
    </lineage>
</organism>
<comment type="caution">
    <text evidence="7">The sequence shown here is derived from an EMBL/GenBank/DDBJ whole genome shotgun (WGS) entry which is preliminary data.</text>
</comment>
<feature type="domain" description="Zn(2)-C6 fungal-type" evidence="6">
    <location>
        <begin position="39"/>
        <end position="72"/>
    </location>
</feature>
<dbReference type="PANTHER" id="PTHR47256:SF9">
    <property type="entry name" value="ZN(II)2CYS6 TRANSCRIPTION FACTOR (EUROFUNG)"/>
    <property type="match status" value="1"/>
</dbReference>
<dbReference type="GO" id="GO:0003677">
    <property type="term" value="F:DNA binding"/>
    <property type="evidence" value="ECO:0007669"/>
    <property type="project" value="UniProtKB-KW"/>
</dbReference>
<gene>
    <name evidence="7" type="ORF">EYZ11_013530</name>
</gene>
<dbReference type="SMART" id="SM00066">
    <property type="entry name" value="GAL4"/>
    <property type="match status" value="1"/>
</dbReference>
<keyword evidence="4" id="KW-0539">Nucleus</keyword>
<evidence type="ECO:0000313" key="8">
    <source>
        <dbReference type="Proteomes" id="UP000308092"/>
    </source>
</evidence>
<name>A0A4S3IXJ3_9EURO</name>
<dbReference type="InterPro" id="IPR036864">
    <property type="entry name" value="Zn2-C6_fun-type_DNA-bd_sf"/>
</dbReference>
<proteinExistence type="predicted"/>
<accession>A0A4S3IXJ3</accession>
<dbReference type="InterPro" id="IPR053187">
    <property type="entry name" value="Notoamide_regulator"/>
</dbReference>
<dbReference type="STRING" id="1220188.A0A4S3IXJ3"/>
<keyword evidence="8" id="KW-1185">Reference proteome</keyword>
<keyword evidence="1" id="KW-0805">Transcription regulation</keyword>
<feature type="region of interest" description="Disordered" evidence="5">
    <location>
        <begin position="1"/>
        <end position="35"/>
    </location>
</feature>
<dbReference type="AlphaFoldDB" id="A0A4S3IXJ3"/>
<dbReference type="GO" id="GO:0008270">
    <property type="term" value="F:zinc ion binding"/>
    <property type="evidence" value="ECO:0007669"/>
    <property type="project" value="InterPro"/>
</dbReference>
<dbReference type="CDD" id="cd00067">
    <property type="entry name" value="GAL4"/>
    <property type="match status" value="1"/>
</dbReference>
<dbReference type="VEuPathDB" id="FungiDB:EYZ11_013530"/>